<proteinExistence type="predicted"/>
<dbReference type="SUPFAM" id="SSF69618">
    <property type="entry name" value="HemD-like"/>
    <property type="match status" value="1"/>
</dbReference>
<keyword evidence="3" id="KW-1185">Reference proteome</keyword>
<dbReference type="Proteomes" id="UP001165120">
    <property type="component" value="Unassembled WGS sequence"/>
</dbReference>
<evidence type="ECO:0000313" key="2">
    <source>
        <dbReference type="EMBL" id="GME68053.1"/>
    </source>
</evidence>
<comment type="caution">
    <text evidence="2">The sequence shown here is derived from an EMBL/GenBank/DDBJ whole genome shotgun (WGS) entry which is preliminary data.</text>
</comment>
<dbReference type="InterPro" id="IPR036108">
    <property type="entry name" value="4pyrrol_syn_uPrphyn_synt_sf"/>
</dbReference>
<dbReference type="PANTHER" id="PTHR12390">
    <property type="entry name" value="UROPORPHYRINOGEN III SYNTHASE"/>
    <property type="match status" value="1"/>
</dbReference>
<dbReference type="Pfam" id="PF02602">
    <property type="entry name" value="HEM4"/>
    <property type="match status" value="1"/>
</dbReference>
<dbReference type="CDD" id="cd06578">
    <property type="entry name" value="HemD"/>
    <property type="match status" value="1"/>
</dbReference>
<dbReference type="EMBL" id="BSXN01000314">
    <property type="protein sequence ID" value="GME68053.1"/>
    <property type="molecule type" value="Genomic_DNA"/>
</dbReference>
<feature type="domain" description="Tetrapyrrole biosynthesis uroporphyrinogen III synthase" evidence="1">
    <location>
        <begin position="26"/>
        <end position="264"/>
    </location>
</feature>
<evidence type="ECO:0000259" key="1">
    <source>
        <dbReference type="Pfam" id="PF02602"/>
    </source>
</evidence>
<evidence type="ECO:0000313" key="3">
    <source>
        <dbReference type="Proteomes" id="UP001165120"/>
    </source>
</evidence>
<dbReference type="InterPro" id="IPR003754">
    <property type="entry name" value="4pyrrol_synth_uPrphyn_synth"/>
</dbReference>
<accession>A0A9W6WEG5</accession>
<dbReference type="Gene3D" id="3.40.50.10090">
    <property type="match status" value="2"/>
</dbReference>
<dbReference type="PANTHER" id="PTHR12390:SF0">
    <property type="entry name" value="UROPORPHYRINOGEN-III SYNTHASE"/>
    <property type="match status" value="1"/>
</dbReference>
<name>A0A9W6WEG5_CANBO</name>
<dbReference type="InterPro" id="IPR039793">
    <property type="entry name" value="UROS/Hem4"/>
</dbReference>
<sequence length="271" mass="30395">MAPTVLLLKNKTVPVDPYEVKFNSSNSFIPKFIPLLKHEQLNKSQILSFLTSLDFLNTVQFFIITSQRAIESLNNCIDSIDSPDLKSIIYNKKCYTVGPATFKILSDSGFTDVKGGEAAGNGLILADLIISDYSDSDVSDINCIFFTGEVRKDTLPKKLINSGFNLTEKIVYKTCPMDDIVERYTHNFEKLSLSDTNWLVFFSPQGTESIVNHLKLKNNNTNNDNTSWENIRIASIGPTTESYLLQNNITPHVVARKPDADSLFDSILNHQ</sequence>
<gene>
    <name evidence="2" type="ORF">Cboi02_000136700</name>
</gene>
<dbReference type="GO" id="GO:0004852">
    <property type="term" value="F:uroporphyrinogen-III synthase activity"/>
    <property type="evidence" value="ECO:0007669"/>
    <property type="project" value="InterPro"/>
</dbReference>
<dbReference type="GO" id="GO:0005829">
    <property type="term" value="C:cytosol"/>
    <property type="evidence" value="ECO:0007669"/>
    <property type="project" value="TreeGrafter"/>
</dbReference>
<organism evidence="2 3">
    <name type="scientific">Candida boidinii</name>
    <name type="common">Yeast</name>
    <dbReference type="NCBI Taxonomy" id="5477"/>
    <lineage>
        <taxon>Eukaryota</taxon>
        <taxon>Fungi</taxon>
        <taxon>Dikarya</taxon>
        <taxon>Ascomycota</taxon>
        <taxon>Saccharomycotina</taxon>
        <taxon>Pichiomycetes</taxon>
        <taxon>Pichiales</taxon>
        <taxon>Pichiaceae</taxon>
        <taxon>Ogataea</taxon>
        <taxon>Ogataea/Candida clade</taxon>
    </lineage>
</organism>
<reference evidence="2" key="1">
    <citation type="submission" date="2023-04" db="EMBL/GenBank/DDBJ databases">
        <title>Candida boidinii NBRC 10035.</title>
        <authorList>
            <person name="Ichikawa N."/>
            <person name="Sato H."/>
            <person name="Tonouchi N."/>
        </authorList>
    </citation>
    <scope>NUCLEOTIDE SEQUENCE</scope>
    <source>
        <strain evidence="2">NBRC 10035</strain>
    </source>
</reference>
<dbReference type="AlphaFoldDB" id="A0A9W6WEG5"/>
<protein>
    <submittedName>
        <fullName evidence="2">Unnamed protein product</fullName>
    </submittedName>
</protein>
<dbReference type="GO" id="GO:0006780">
    <property type="term" value="P:uroporphyrinogen III biosynthetic process"/>
    <property type="evidence" value="ECO:0007669"/>
    <property type="project" value="InterPro"/>
</dbReference>